<accession>A0ABT9VXV0</accession>
<feature type="signal peptide" evidence="2">
    <location>
        <begin position="1"/>
        <end position="21"/>
    </location>
</feature>
<dbReference type="Gene3D" id="2.120.10.30">
    <property type="entry name" value="TolB, C-terminal domain"/>
    <property type="match status" value="1"/>
</dbReference>
<organism evidence="4 5">
    <name type="scientific">Caldalkalibacillus horti</name>
    <dbReference type="NCBI Taxonomy" id="77523"/>
    <lineage>
        <taxon>Bacteria</taxon>
        <taxon>Bacillati</taxon>
        <taxon>Bacillota</taxon>
        <taxon>Bacilli</taxon>
        <taxon>Bacillales</taxon>
        <taxon>Bacillaceae</taxon>
        <taxon>Caldalkalibacillus</taxon>
    </lineage>
</organism>
<dbReference type="RefSeq" id="WP_307393398.1">
    <property type="nucleotide sequence ID" value="NZ_BAAADK010000032.1"/>
</dbReference>
<keyword evidence="2" id="KW-0732">Signal</keyword>
<dbReference type="InterPro" id="IPR011042">
    <property type="entry name" value="6-blade_b-propeller_TolB-like"/>
</dbReference>
<sequence>MKSIQITALSVALSLALVGCAAETEENGVESEIIGQDPNETEVDGSENGEANEADDTGTNESQGFIDIIESRDVAGGLNIPWSIVHHEDIFYLTEREGVIAKVENGEVTREELDVTEEVLHYGEGGLLGFVLDPNFADNAKAYLYYTYGTEAEALNRVIEVEHREGTWVETAILIDEIKGAQFHHGGRLAIGPDDKLYITTGDALEESLSQDLNDVAGKILRLEFDGSIPEDNPDPSSPIYSYGHRNPQGLAWDEEGQLFSSEHGPSAHDEINRIEPGLNYGWPEIMGDETADGMEVALYHSGNDTWAPSGMVYLDGHLYVAALRGSMVIGFDTNGGQSEVIWEGEGRIRDIFVEGNSLYIITNNTDGRGMPGPEDDRLIELIFE</sequence>
<name>A0ABT9VXV0_9BACI</name>
<evidence type="ECO:0000256" key="1">
    <source>
        <dbReference type="SAM" id="MobiDB-lite"/>
    </source>
</evidence>
<keyword evidence="5" id="KW-1185">Reference proteome</keyword>
<evidence type="ECO:0000313" key="5">
    <source>
        <dbReference type="Proteomes" id="UP001235840"/>
    </source>
</evidence>
<gene>
    <name evidence="4" type="ORF">J2S11_001718</name>
</gene>
<protein>
    <submittedName>
        <fullName evidence="4">Glucose/arabinose dehydrogenase</fullName>
    </submittedName>
</protein>
<feature type="chain" id="PRO_5046667132" evidence="2">
    <location>
        <begin position="22"/>
        <end position="385"/>
    </location>
</feature>
<feature type="region of interest" description="Disordered" evidence="1">
    <location>
        <begin position="26"/>
        <end position="61"/>
    </location>
</feature>
<comment type="caution">
    <text evidence="4">The sequence shown here is derived from an EMBL/GenBank/DDBJ whole genome shotgun (WGS) entry which is preliminary data.</text>
</comment>
<dbReference type="EMBL" id="JAUSTY010000006">
    <property type="protein sequence ID" value="MDQ0165817.1"/>
    <property type="molecule type" value="Genomic_DNA"/>
</dbReference>
<dbReference type="PROSITE" id="PS51257">
    <property type="entry name" value="PROKAR_LIPOPROTEIN"/>
    <property type="match status" value="1"/>
</dbReference>
<feature type="domain" description="Glucose/Sorbosone dehydrogenase" evidence="3">
    <location>
        <begin position="78"/>
        <end position="369"/>
    </location>
</feature>
<reference evidence="4 5" key="1">
    <citation type="submission" date="2023-07" db="EMBL/GenBank/DDBJ databases">
        <title>Genomic Encyclopedia of Type Strains, Phase IV (KMG-IV): sequencing the most valuable type-strain genomes for metagenomic binning, comparative biology and taxonomic classification.</title>
        <authorList>
            <person name="Goeker M."/>
        </authorList>
    </citation>
    <scope>NUCLEOTIDE SEQUENCE [LARGE SCALE GENOMIC DNA]</scope>
    <source>
        <strain evidence="4 5">DSM 12751</strain>
    </source>
</reference>
<proteinExistence type="predicted"/>
<dbReference type="InterPro" id="IPR011041">
    <property type="entry name" value="Quinoprot_gluc/sorb_DH_b-prop"/>
</dbReference>
<dbReference type="PANTHER" id="PTHR19328:SF13">
    <property type="entry name" value="HIPL1 PROTEIN"/>
    <property type="match status" value="1"/>
</dbReference>
<feature type="compositionally biased region" description="Acidic residues" evidence="1">
    <location>
        <begin position="39"/>
        <end position="58"/>
    </location>
</feature>
<dbReference type="Proteomes" id="UP001235840">
    <property type="component" value="Unassembled WGS sequence"/>
</dbReference>
<dbReference type="PANTHER" id="PTHR19328">
    <property type="entry name" value="HEDGEHOG-INTERACTING PROTEIN"/>
    <property type="match status" value="1"/>
</dbReference>
<dbReference type="InterPro" id="IPR012938">
    <property type="entry name" value="Glc/Sorbosone_DH"/>
</dbReference>
<dbReference type="SUPFAM" id="SSF50952">
    <property type="entry name" value="Soluble quinoprotein glucose dehydrogenase"/>
    <property type="match status" value="1"/>
</dbReference>
<evidence type="ECO:0000256" key="2">
    <source>
        <dbReference type="SAM" id="SignalP"/>
    </source>
</evidence>
<evidence type="ECO:0000313" key="4">
    <source>
        <dbReference type="EMBL" id="MDQ0165817.1"/>
    </source>
</evidence>
<evidence type="ECO:0000259" key="3">
    <source>
        <dbReference type="Pfam" id="PF07995"/>
    </source>
</evidence>
<dbReference type="Pfam" id="PF07995">
    <property type="entry name" value="GSDH"/>
    <property type="match status" value="1"/>
</dbReference>